<evidence type="ECO:0000256" key="1">
    <source>
        <dbReference type="ARBA" id="ARBA00009995"/>
    </source>
</evidence>
<feature type="domain" description="Glycosyltransferase N-terminal" evidence="5">
    <location>
        <begin position="9"/>
        <end position="259"/>
    </location>
</feature>
<evidence type="ECO:0000313" key="6">
    <source>
        <dbReference type="EMBL" id="JAG86651.1"/>
    </source>
</evidence>
<dbReference type="InterPro" id="IPR035595">
    <property type="entry name" value="UDP_glycos_trans_CS"/>
</dbReference>
<name>A0A0C9RJF1_9CONI</name>
<proteinExistence type="inferred from homology"/>
<evidence type="ECO:0000259" key="5">
    <source>
        <dbReference type="Pfam" id="PF26168"/>
    </source>
</evidence>
<dbReference type="PANTHER" id="PTHR48047">
    <property type="entry name" value="GLYCOSYLTRANSFERASE"/>
    <property type="match status" value="1"/>
</dbReference>
<organism evidence="6">
    <name type="scientific">Wollemia nobilis</name>
    <dbReference type="NCBI Taxonomy" id="56998"/>
    <lineage>
        <taxon>Eukaryota</taxon>
        <taxon>Viridiplantae</taxon>
        <taxon>Streptophyta</taxon>
        <taxon>Embryophyta</taxon>
        <taxon>Tracheophyta</taxon>
        <taxon>Spermatophyta</taxon>
        <taxon>Pinopsida</taxon>
        <taxon>Pinidae</taxon>
        <taxon>Conifers II</taxon>
        <taxon>Araucariales</taxon>
        <taxon>Araucariaceae</taxon>
        <taxon>Wollemia</taxon>
    </lineage>
</organism>
<evidence type="ECO:0000256" key="4">
    <source>
        <dbReference type="RuleBase" id="RU362057"/>
    </source>
</evidence>
<dbReference type="FunFam" id="3.40.50.2000:FF:000060">
    <property type="entry name" value="Glycosyltransferase"/>
    <property type="match status" value="1"/>
</dbReference>
<dbReference type="PANTHER" id="PTHR48047:SF107">
    <property type="entry name" value="UDP-GLYCOSYLTRANSFERASE 92A1-LIKE"/>
    <property type="match status" value="1"/>
</dbReference>
<protein>
    <recommendedName>
        <fullName evidence="4">Glycosyltransferase</fullName>
        <ecNumber evidence="4">2.4.1.-</ecNumber>
    </recommendedName>
</protein>
<dbReference type="SUPFAM" id="SSF53756">
    <property type="entry name" value="UDP-Glycosyltransferase/glycogen phosphorylase"/>
    <property type="match status" value="1"/>
</dbReference>
<dbReference type="InterPro" id="IPR002213">
    <property type="entry name" value="UDP_glucos_trans"/>
</dbReference>
<evidence type="ECO:0000256" key="2">
    <source>
        <dbReference type="ARBA" id="ARBA00022679"/>
    </source>
</evidence>
<dbReference type="CDD" id="cd03784">
    <property type="entry name" value="GT1_Gtf-like"/>
    <property type="match status" value="1"/>
</dbReference>
<dbReference type="PROSITE" id="PS00375">
    <property type="entry name" value="UDPGT"/>
    <property type="match status" value="1"/>
</dbReference>
<dbReference type="AlphaFoldDB" id="A0A0C9RJF1"/>
<accession>A0A0C9RJF1</accession>
<evidence type="ECO:0000256" key="3">
    <source>
        <dbReference type="RuleBase" id="RU003718"/>
    </source>
</evidence>
<dbReference type="EC" id="2.4.1.-" evidence="4"/>
<comment type="similarity">
    <text evidence="1 3">Belongs to the UDP-glycosyltransferase family.</text>
</comment>
<keyword evidence="3" id="KW-0328">Glycosyltransferase</keyword>
<sequence length="500" mass="55600">MNGFQKPHVVLVPFPALGHSIPFLDLASLLASHGLTVSYVTTPANVTRVQKPISEALSSNLDIHLVVLPTPVVEGLPEGRESADLVPRESVNAIYQLAQRLEEPFNRWMERQLEQEDSGRGNWAPVCVIYDPFLEWVSGTVENYKIASFRFYTSGAFASSLLHSVSCSIVQNALEKEGESVVLSLNLPRPLRFHRHEIPVDFFDPDLSQPRMQAFLRRGQSIAKGGEMLINTFHELEPAYVEHLKNLTGKPVWAIGPVLPPKFFGGAAKVSERGKMADISEGELVRWMDSQRQRSIVYISFGSHNTLSEQQTNALARGLEASKQPFVWAIRVLPGIEPATSDSMDLAKRLLPEGFKERTKERGLVIWGWAPQLLILSHPSVGAFMTHCGWNSTLESVTLGVPLIAWPMFGDQHFNSKLVAELGVGVQICQHRDGIPDEQKVEEVVKLVLNNKSGEEMRRSAEKLKEVARNTFQDGGSSKTDLEAFVSEMHKLQGVRNGNS</sequence>
<keyword evidence="2 3" id="KW-0808">Transferase</keyword>
<reference evidence="6" key="1">
    <citation type="submission" date="2015-02" db="EMBL/GenBank/DDBJ databases">
        <title>A transcriptome of Wollemia nobilis - a relic of Gondwana.</title>
        <authorList>
            <person name="Chia J.Y."/>
            <person name="Leong Y.S."/>
            <person name="Abdul Karim S."/>
            <person name="Wan Azmi N."/>
            <person name="Hercus R."/>
            <person name="Croft L."/>
        </authorList>
    </citation>
    <scope>NUCLEOTIDE SEQUENCE</scope>
    <source>
        <strain evidence="6">MaeBrown</strain>
        <tissue evidence="6">Leaf</tissue>
    </source>
</reference>
<dbReference type="Pfam" id="PF26168">
    <property type="entry name" value="Glyco_transf_N"/>
    <property type="match status" value="1"/>
</dbReference>
<dbReference type="EMBL" id="GCHU01014580">
    <property type="protein sequence ID" value="JAG86651.1"/>
    <property type="molecule type" value="Transcribed_RNA"/>
</dbReference>
<dbReference type="InterPro" id="IPR058980">
    <property type="entry name" value="Glyco_transf_N"/>
</dbReference>
<dbReference type="Gene3D" id="3.40.50.2000">
    <property type="entry name" value="Glycogen Phosphorylase B"/>
    <property type="match status" value="2"/>
</dbReference>
<dbReference type="Pfam" id="PF00201">
    <property type="entry name" value="UDPGT"/>
    <property type="match status" value="1"/>
</dbReference>
<dbReference type="GO" id="GO:0035251">
    <property type="term" value="F:UDP-glucosyltransferase activity"/>
    <property type="evidence" value="ECO:0007669"/>
    <property type="project" value="TreeGrafter"/>
</dbReference>